<protein>
    <submittedName>
        <fullName evidence="1">Uncharacterized protein</fullName>
    </submittedName>
</protein>
<sequence>MTAEELIAQLEKLPPETPVLVEGYETGFDDIVELTPEQIVRYRHAQEWDGEYQTLDRFSNTETERLKAVVIHGRRGHRR</sequence>
<accession>A0ABV4WAE3</accession>
<dbReference type="EMBL" id="JBHFLD010000028">
    <property type="protein sequence ID" value="MFB2717143.1"/>
    <property type="molecule type" value="Genomic_DNA"/>
</dbReference>
<evidence type="ECO:0000313" key="1">
    <source>
        <dbReference type="EMBL" id="MFB2717143.1"/>
    </source>
</evidence>
<name>A0ABV4WAE3_9GAMM</name>
<dbReference type="RefSeq" id="WP_058091375.1">
    <property type="nucleotide sequence ID" value="NZ_JBHFLD010000028.1"/>
</dbReference>
<gene>
    <name evidence="1" type="ORF">ACE05E_16815</name>
</gene>
<keyword evidence="2" id="KW-1185">Reference proteome</keyword>
<reference evidence="1 2" key="1">
    <citation type="submission" date="2024-09" db="EMBL/GenBank/DDBJ databases">
        <title>Draft genome sequences of 6 high pH adapted Marinobacter shengliensis sp. isolated from Mariana forearc serpentinite mud volcanoes.</title>
        <authorList>
            <person name="Elkassas S."/>
            <person name="Serres M."/>
            <person name="Michael N."/>
            <person name="Amina P."/>
            <person name="Teodora Z."/>
            <person name="Julie H."/>
        </authorList>
    </citation>
    <scope>NUCLEOTIDE SEQUENCE [LARGE SCALE GENOMIC DNA]</scope>
    <source>
        <strain evidence="1 2">EB4</strain>
    </source>
</reference>
<evidence type="ECO:0000313" key="2">
    <source>
        <dbReference type="Proteomes" id="UP001576762"/>
    </source>
</evidence>
<organism evidence="1 2">
    <name type="scientific">Marinobacter shengliensis</name>
    <dbReference type="NCBI Taxonomy" id="1389223"/>
    <lineage>
        <taxon>Bacteria</taxon>
        <taxon>Pseudomonadati</taxon>
        <taxon>Pseudomonadota</taxon>
        <taxon>Gammaproteobacteria</taxon>
        <taxon>Pseudomonadales</taxon>
        <taxon>Marinobacteraceae</taxon>
        <taxon>Marinobacter</taxon>
    </lineage>
</organism>
<comment type="caution">
    <text evidence="1">The sequence shown here is derived from an EMBL/GenBank/DDBJ whole genome shotgun (WGS) entry which is preliminary data.</text>
</comment>
<dbReference type="Proteomes" id="UP001576762">
    <property type="component" value="Unassembled WGS sequence"/>
</dbReference>
<proteinExistence type="predicted"/>